<evidence type="ECO:0000259" key="2">
    <source>
        <dbReference type="Pfam" id="PF00326"/>
    </source>
</evidence>
<dbReference type="GO" id="GO:0052689">
    <property type="term" value="F:carboxylic ester hydrolase activity"/>
    <property type="evidence" value="ECO:0007669"/>
    <property type="project" value="UniProtKB-ARBA"/>
</dbReference>
<dbReference type="EMBL" id="JANKAS010000011">
    <property type="protein sequence ID" value="MCR1899571.1"/>
    <property type="molecule type" value="Genomic_DNA"/>
</dbReference>
<name>A0AAE3HFD2_9FIRM</name>
<dbReference type="PANTHER" id="PTHR22946:SF9">
    <property type="entry name" value="POLYKETIDE TRANSFERASE AF380"/>
    <property type="match status" value="1"/>
</dbReference>
<dbReference type="RefSeq" id="WP_257532074.1">
    <property type="nucleotide sequence ID" value="NZ_JANKAS010000011.1"/>
</dbReference>
<sequence length="253" mass="29545">MRPRDFIEVKKVILNHIPCLLVRPTSFEGKLPTLFHYHGWSSSKERHQFLATIIAQYGYQVILPDSNFHGERNPLEEYTSKNILQYFWTIVKQSVDEFKGMREEVQEQYDMDPEAIALSGSSMGGYITASIFAQNPDIKSLITFNGGCSLFKTKELISEKLNIDLDNKMDREEVEKYDPLTYKDSFYPRPILMLHGDADTSVPIEIQRYFLEEVSPLYQEDKGRIELEVYKNMNHHISIRMVKSAVSWLEKYL</sequence>
<reference evidence="3" key="1">
    <citation type="submission" date="2022-07" db="EMBL/GenBank/DDBJ databases">
        <title>Enhanced cultured diversity of the mouse gut microbiota enables custom-made synthetic communities.</title>
        <authorList>
            <person name="Afrizal A."/>
        </authorList>
    </citation>
    <scope>NUCLEOTIDE SEQUENCE</scope>
    <source>
        <strain evidence="3">DSM 28593</strain>
    </source>
</reference>
<comment type="caution">
    <text evidence="3">The sequence shown here is derived from an EMBL/GenBank/DDBJ whole genome shotgun (WGS) entry which is preliminary data.</text>
</comment>
<protein>
    <submittedName>
        <fullName evidence="3">Prolyl oligopeptidase family serine peptidase</fullName>
    </submittedName>
</protein>
<gene>
    <name evidence="3" type="ORF">NSA47_11345</name>
</gene>
<feature type="domain" description="Peptidase S9 prolyl oligopeptidase catalytic" evidence="2">
    <location>
        <begin position="93"/>
        <end position="252"/>
    </location>
</feature>
<evidence type="ECO:0000313" key="3">
    <source>
        <dbReference type="EMBL" id="MCR1899571.1"/>
    </source>
</evidence>
<dbReference type="Gene3D" id="3.40.50.1820">
    <property type="entry name" value="alpha/beta hydrolase"/>
    <property type="match status" value="1"/>
</dbReference>
<dbReference type="InterPro" id="IPR029058">
    <property type="entry name" value="AB_hydrolase_fold"/>
</dbReference>
<organism evidence="3 4">
    <name type="scientific">Irregularibacter muris</name>
    <dbReference type="NCBI Taxonomy" id="1796619"/>
    <lineage>
        <taxon>Bacteria</taxon>
        <taxon>Bacillati</taxon>
        <taxon>Bacillota</taxon>
        <taxon>Clostridia</taxon>
        <taxon>Eubacteriales</taxon>
        <taxon>Eubacteriaceae</taxon>
        <taxon>Irregularibacter</taxon>
    </lineage>
</organism>
<evidence type="ECO:0000256" key="1">
    <source>
        <dbReference type="ARBA" id="ARBA00022801"/>
    </source>
</evidence>
<dbReference type="InterPro" id="IPR001375">
    <property type="entry name" value="Peptidase_S9_cat"/>
</dbReference>
<dbReference type="PANTHER" id="PTHR22946">
    <property type="entry name" value="DIENELACTONE HYDROLASE DOMAIN-CONTAINING PROTEIN-RELATED"/>
    <property type="match status" value="1"/>
</dbReference>
<evidence type="ECO:0000313" key="4">
    <source>
        <dbReference type="Proteomes" id="UP001205748"/>
    </source>
</evidence>
<dbReference type="Pfam" id="PF00326">
    <property type="entry name" value="Peptidase_S9"/>
    <property type="match status" value="1"/>
</dbReference>
<dbReference type="InterPro" id="IPR050261">
    <property type="entry name" value="FrsA_esterase"/>
</dbReference>
<keyword evidence="1" id="KW-0378">Hydrolase</keyword>
<dbReference type="GO" id="GO:0006508">
    <property type="term" value="P:proteolysis"/>
    <property type="evidence" value="ECO:0007669"/>
    <property type="project" value="InterPro"/>
</dbReference>
<dbReference type="AlphaFoldDB" id="A0AAE3HFD2"/>
<proteinExistence type="predicted"/>
<keyword evidence="4" id="KW-1185">Reference proteome</keyword>
<accession>A0AAE3HFD2</accession>
<dbReference type="SUPFAM" id="SSF53474">
    <property type="entry name" value="alpha/beta-Hydrolases"/>
    <property type="match status" value="1"/>
</dbReference>
<dbReference type="GO" id="GO:0008236">
    <property type="term" value="F:serine-type peptidase activity"/>
    <property type="evidence" value="ECO:0007669"/>
    <property type="project" value="InterPro"/>
</dbReference>
<dbReference type="Proteomes" id="UP001205748">
    <property type="component" value="Unassembled WGS sequence"/>
</dbReference>